<dbReference type="Gene3D" id="1.25.40.10">
    <property type="entry name" value="Tetratricopeptide repeat domain"/>
    <property type="match status" value="2"/>
</dbReference>
<sequence length="398" mass="43575">MEVDGEEGPLDEGGGPSGATTQLQRSTGKPPSFFLSKADECFSSFPPNLELAVKFLEKGVSVHPDDVELLQRLAGEYCELGRGDEAKELLQRAIQLEASPLKFLQMAQLEEGAACLSLYRTAISLLESSLASAQSSYVAAASKHGKKSKGPAAAAAAAEAQEIKGTLVRAYCSVAELYLTDLCEEEEAEASATSAVQKALELDPESPDALLCDAQLKKVQDDAEGAIRAAKCLYSTLKRLHKRAMKQMMINAEDESCLFTSPEEEDSDAFVSIETRVNAARLFIDVGMVKPALKVLKACLDENDEDPQVWLVLCCALYKSDDFDSCLSALDELKQRMKRSGIPEDHSMAVHERQLRELSKKALKEQEQQQEVEELEEDEEEDDNDDASSANYSSDDDR</sequence>
<dbReference type="InterPro" id="IPR011990">
    <property type="entry name" value="TPR-like_helical_dom_sf"/>
</dbReference>
<feature type="compositionally biased region" description="Polar residues" evidence="1">
    <location>
        <begin position="19"/>
        <end position="29"/>
    </location>
</feature>
<dbReference type="CDD" id="cd24142">
    <property type="entry name" value="ACL4-like"/>
    <property type="match status" value="1"/>
</dbReference>
<dbReference type="EMBL" id="HG721142">
    <property type="protein sequence ID" value="CDJ60005.1"/>
    <property type="molecule type" value="Genomic_DNA"/>
</dbReference>
<accession>U6MEA4</accession>
<reference evidence="2" key="1">
    <citation type="submission" date="2013-10" db="EMBL/GenBank/DDBJ databases">
        <title>Genomic analysis of the causative agents of coccidiosis in chickens.</title>
        <authorList>
            <person name="Reid A.J."/>
            <person name="Blake D."/>
            <person name="Billington K."/>
            <person name="Browne H."/>
            <person name="Dunn M."/>
            <person name="Hung S."/>
            <person name="Kawahara F."/>
            <person name="Miranda-Saavedra D."/>
            <person name="Mourier T."/>
            <person name="Nagra H."/>
            <person name="Otto T.D."/>
            <person name="Rawlings N."/>
            <person name="Sanchez A."/>
            <person name="Sanders M."/>
            <person name="Subramaniam C."/>
            <person name="Tay Y."/>
            <person name="Dear P."/>
            <person name="Doerig C."/>
            <person name="Gruber A."/>
            <person name="Parkinson J."/>
            <person name="Shirley M."/>
            <person name="Wan K.L."/>
            <person name="Berriman M."/>
            <person name="Tomley F."/>
            <person name="Pain A."/>
        </authorList>
    </citation>
    <scope>NUCLEOTIDE SEQUENCE [LARGE SCALE GENOMIC DNA]</scope>
    <source>
        <strain evidence="2">Weybridge</strain>
    </source>
</reference>
<evidence type="ECO:0000313" key="3">
    <source>
        <dbReference type="Proteomes" id="UP000030763"/>
    </source>
</evidence>
<dbReference type="SUPFAM" id="SSF48452">
    <property type="entry name" value="TPR-like"/>
    <property type="match status" value="1"/>
</dbReference>
<evidence type="ECO:0000313" key="2">
    <source>
        <dbReference type="EMBL" id="CDJ60005.1"/>
    </source>
</evidence>
<dbReference type="RefSeq" id="XP_013336650.1">
    <property type="nucleotide sequence ID" value="XM_013481196.1"/>
</dbReference>
<proteinExistence type="predicted"/>
<dbReference type="VEuPathDB" id="ToxoDB:EMWEY_00005310"/>
<keyword evidence="3" id="KW-1185">Reference proteome</keyword>
<feature type="region of interest" description="Disordered" evidence="1">
    <location>
        <begin position="1"/>
        <end position="29"/>
    </location>
</feature>
<feature type="compositionally biased region" description="Low complexity" evidence="1">
    <location>
        <begin position="387"/>
        <end position="398"/>
    </location>
</feature>
<protein>
    <submittedName>
        <fullName evidence="2">Uncharacterized protein</fullName>
    </submittedName>
</protein>
<feature type="compositionally biased region" description="Acidic residues" evidence="1">
    <location>
        <begin position="368"/>
        <end position="386"/>
    </location>
</feature>
<feature type="region of interest" description="Disordered" evidence="1">
    <location>
        <begin position="340"/>
        <end position="398"/>
    </location>
</feature>
<feature type="compositionally biased region" description="Acidic residues" evidence="1">
    <location>
        <begin position="1"/>
        <end position="10"/>
    </location>
</feature>
<dbReference type="OrthoDB" id="1914839at2759"/>
<dbReference type="AlphaFoldDB" id="U6MEA4"/>
<dbReference type="OMA" id="ETYMTDL"/>
<name>U6MEA4_EIMMA</name>
<dbReference type="Proteomes" id="UP000030763">
    <property type="component" value="Unassembled WGS sequence"/>
</dbReference>
<evidence type="ECO:0000256" key="1">
    <source>
        <dbReference type="SAM" id="MobiDB-lite"/>
    </source>
</evidence>
<organism evidence="2 3">
    <name type="scientific">Eimeria maxima</name>
    <name type="common">Coccidian parasite</name>
    <dbReference type="NCBI Taxonomy" id="5804"/>
    <lineage>
        <taxon>Eukaryota</taxon>
        <taxon>Sar</taxon>
        <taxon>Alveolata</taxon>
        <taxon>Apicomplexa</taxon>
        <taxon>Conoidasida</taxon>
        <taxon>Coccidia</taxon>
        <taxon>Eucoccidiorida</taxon>
        <taxon>Eimeriorina</taxon>
        <taxon>Eimeriidae</taxon>
        <taxon>Eimeria</taxon>
    </lineage>
</organism>
<gene>
    <name evidence="2" type="ORF">EMWEY_00005310</name>
</gene>
<feature type="compositionally biased region" description="Basic and acidic residues" evidence="1">
    <location>
        <begin position="340"/>
        <end position="367"/>
    </location>
</feature>
<reference evidence="2" key="2">
    <citation type="submission" date="2013-10" db="EMBL/GenBank/DDBJ databases">
        <authorList>
            <person name="Aslett M."/>
        </authorList>
    </citation>
    <scope>NUCLEOTIDE SEQUENCE [LARGE SCALE GENOMIC DNA]</scope>
    <source>
        <strain evidence="2">Weybridge</strain>
    </source>
</reference>
<dbReference type="GeneID" id="25334517"/>